<keyword evidence="3" id="KW-0472">Membrane</keyword>
<keyword evidence="5" id="KW-1185">Reference proteome</keyword>
<dbReference type="KEGG" id="bfu:BCIN_11g04990"/>
<reference evidence="4 5" key="3">
    <citation type="journal article" date="2017" name="Mol. Plant Pathol.">
        <title>A gapless genome sequence of the fungus Botrytis cinerea.</title>
        <authorList>
            <person name="Van Kan J.A."/>
            <person name="Stassen J.H."/>
            <person name="Mosbach A."/>
            <person name="Van Der Lee T.A."/>
            <person name="Faino L."/>
            <person name="Farmer A.D."/>
            <person name="Papasotiriou D.G."/>
            <person name="Zhou S."/>
            <person name="Seidl M.F."/>
            <person name="Cottam E."/>
            <person name="Edel D."/>
            <person name="Hahn M."/>
            <person name="Schwartz D.C."/>
            <person name="Dietrich R.A."/>
            <person name="Widdison S."/>
            <person name="Scalliet G."/>
        </authorList>
    </citation>
    <scope>NUCLEOTIDE SEQUENCE [LARGE SCALE GENOMIC DNA]</scope>
    <source>
        <strain evidence="4 5">B05.10</strain>
    </source>
</reference>
<evidence type="ECO:0000313" key="4">
    <source>
        <dbReference type="EMBL" id="ATZ55218.1"/>
    </source>
</evidence>
<dbReference type="InterPro" id="IPR002213">
    <property type="entry name" value="UDP_glucos_trans"/>
</dbReference>
<dbReference type="Proteomes" id="UP000001798">
    <property type="component" value="Chromosome 11"/>
</dbReference>
<dbReference type="OrthoDB" id="5835829at2759"/>
<dbReference type="Gene3D" id="3.40.50.2000">
    <property type="entry name" value="Glycogen Phosphorylase B"/>
    <property type="match status" value="2"/>
</dbReference>
<dbReference type="Pfam" id="PF00201">
    <property type="entry name" value="UDPGT"/>
    <property type="match status" value="1"/>
</dbReference>
<keyword evidence="3" id="KW-0812">Transmembrane</keyword>
<dbReference type="PANTHER" id="PTHR48047:SF197">
    <property type="entry name" value="SCOPOLETIN GLUCOSYLTRANSFERASE-LIKE"/>
    <property type="match status" value="1"/>
</dbReference>
<sequence>MERVSGEIFVVTGGGQGHLHPSIELCTRLTARNWNTTLVIPDRGVETPFEPPCWVPATLPHSFIQNPLTSFLYITPSSSSPYVVDRYRQEATNQLVFRINAHVISDATPPLVCAIIDIQMDWTKDIFADYGIPIVTFISFGACAASMMSYVMKLKASAESFKPGDPKKTIKGLPVEMSITLEDYKRLDREIFLGLMPPEDFEFDRTLFSEPLELGNLPRWLIAIRGTVGIMYNTWEELEKPFLDYITAELNIYMPGWNVPVWDVGPLLPETYWESANDNSLIAGRKSQRVSNHSEEEVLAWLDLKEQDEVLYIAFGSDVGPKMIEYSHIAKALEHSSIAFIWVIPPRAGIPKESQAPGGFYPEDLVLKAGKRGLVIYGWAPQLLILSHISTGGFLSHCGWNSTAEAIGRGVPFLTWPIRGDQFYNSKLIVDCLKIGYRVAENMEEEVLEADVKMGMEKLMGDAEMRERARVWRGKFRNGFPISSDWCLNSFTRFVMDWRAEKVE</sequence>
<comment type="similarity">
    <text evidence="1">Belongs to the UDP-glycosyltransferase family.</text>
</comment>
<reference evidence="4 5" key="1">
    <citation type="journal article" date="2011" name="PLoS Genet.">
        <title>Genomic analysis of the necrotrophic fungal pathogens Sclerotinia sclerotiorum and Botrytis cinerea.</title>
        <authorList>
            <person name="Amselem J."/>
            <person name="Cuomo C.A."/>
            <person name="van Kan J.A."/>
            <person name="Viaud M."/>
            <person name="Benito E.P."/>
            <person name="Couloux A."/>
            <person name="Coutinho P.M."/>
            <person name="de Vries R.P."/>
            <person name="Dyer P.S."/>
            <person name="Fillinger S."/>
            <person name="Fournier E."/>
            <person name="Gout L."/>
            <person name="Hahn M."/>
            <person name="Kohn L."/>
            <person name="Lapalu N."/>
            <person name="Plummer K.M."/>
            <person name="Pradier J.M."/>
            <person name="Quevillon E."/>
            <person name="Sharon A."/>
            <person name="Simon A."/>
            <person name="ten Have A."/>
            <person name="Tudzynski B."/>
            <person name="Tudzynski P."/>
            <person name="Wincker P."/>
            <person name="Andrew M."/>
            <person name="Anthouard V."/>
            <person name="Beever R.E."/>
            <person name="Beffa R."/>
            <person name="Benoit I."/>
            <person name="Bouzid O."/>
            <person name="Brault B."/>
            <person name="Chen Z."/>
            <person name="Choquer M."/>
            <person name="Collemare J."/>
            <person name="Cotton P."/>
            <person name="Danchin E.G."/>
            <person name="Da Silva C."/>
            <person name="Gautier A."/>
            <person name="Giraud C."/>
            <person name="Giraud T."/>
            <person name="Gonzalez C."/>
            <person name="Grossetete S."/>
            <person name="Guldener U."/>
            <person name="Henrissat B."/>
            <person name="Howlett B.J."/>
            <person name="Kodira C."/>
            <person name="Kretschmer M."/>
            <person name="Lappartient A."/>
            <person name="Leroch M."/>
            <person name="Levis C."/>
            <person name="Mauceli E."/>
            <person name="Neuveglise C."/>
            <person name="Oeser B."/>
            <person name="Pearson M."/>
            <person name="Poulain J."/>
            <person name="Poussereau N."/>
            <person name="Quesneville H."/>
            <person name="Rascle C."/>
            <person name="Schumacher J."/>
            <person name="Segurens B."/>
            <person name="Sexton A."/>
            <person name="Silva E."/>
            <person name="Sirven C."/>
            <person name="Soanes D.M."/>
            <person name="Talbot N.J."/>
            <person name="Templeton M."/>
            <person name="Yandava C."/>
            <person name="Yarden O."/>
            <person name="Zeng Q."/>
            <person name="Rollins J.A."/>
            <person name="Lebrun M.H."/>
            <person name="Dickman M."/>
        </authorList>
    </citation>
    <scope>NUCLEOTIDE SEQUENCE [LARGE SCALE GENOMIC DNA]</scope>
    <source>
        <strain evidence="4 5">B05.10</strain>
    </source>
</reference>
<evidence type="ECO:0000256" key="3">
    <source>
        <dbReference type="SAM" id="Phobius"/>
    </source>
</evidence>
<evidence type="ECO:0008006" key="6">
    <source>
        <dbReference type="Google" id="ProtNLM"/>
    </source>
</evidence>
<reference evidence="4 5" key="2">
    <citation type="journal article" date="2012" name="Eukaryot. Cell">
        <title>Genome update of Botrytis cinerea strains B05.10 and T4.</title>
        <authorList>
            <person name="Staats M."/>
            <person name="van Kan J.A."/>
        </authorList>
    </citation>
    <scope>NUCLEOTIDE SEQUENCE [LARGE SCALE GENOMIC DNA]</scope>
    <source>
        <strain evidence="4 5">B05.10</strain>
    </source>
</reference>
<evidence type="ECO:0000256" key="2">
    <source>
        <dbReference type="ARBA" id="ARBA00022679"/>
    </source>
</evidence>
<keyword evidence="3" id="KW-1133">Transmembrane helix</keyword>
<dbReference type="RefSeq" id="XP_001558417.1">
    <property type="nucleotide sequence ID" value="XM_001558367.2"/>
</dbReference>
<accession>A0A384JXF4</accession>
<dbReference type="GO" id="GO:0035251">
    <property type="term" value="F:UDP-glucosyltransferase activity"/>
    <property type="evidence" value="ECO:0007669"/>
    <property type="project" value="TreeGrafter"/>
</dbReference>
<name>A0A384JXF4_BOTFB</name>
<dbReference type="CDD" id="cd03784">
    <property type="entry name" value="GT1_Gtf-like"/>
    <property type="match status" value="1"/>
</dbReference>
<dbReference type="VEuPathDB" id="FungiDB:Bcin11g04990"/>
<protein>
    <recommendedName>
        <fullName evidence="6">Glycosyltransferase family 1 protein</fullName>
    </recommendedName>
</protein>
<feature type="transmembrane region" description="Helical" evidence="3">
    <location>
        <begin position="130"/>
        <end position="152"/>
    </location>
</feature>
<dbReference type="GeneID" id="5439045"/>
<dbReference type="PANTHER" id="PTHR48047">
    <property type="entry name" value="GLYCOSYLTRANSFERASE"/>
    <property type="match status" value="1"/>
</dbReference>
<dbReference type="SUPFAM" id="SSF53756">
    <property type="entry name" value="UDP-Glycosyltransferase/glycogen phosphorylase"/>
    <property type="match status" value="1"/>
</dbReference>
<dbReference type="FunFam" id="3.40.50.2000:FF:000060">
    <property type="entry name" value="Glycosyltransferase"/>
    <property type="match status" value="1"/>
</dbReference>
<organism evidence="4 5">
    <name type="scientific">Botryotinia fuckeliana (strain B05.10)</name>
    <name type="common">Noble rot fungus</name>
    <name type="synonym">Botrytis cinerea</name>
    <dbReference type="NCBI Taxonomy" id="332648"/>
    <lineage>
        <taxon>Eukaryota</taxon>
        <taxon>Fungi</taxon>
        <taxon>Dikarya</taxon>
        <taxon>Ascomycota</taxon>
        <taxon>Pezizomycotina</taxon>
        <taxon>Leotiomycetes</taxon>
        <taxon>Helotiales</taxon>
        <taxon>Sclerotiniaceae</taxon>
        <taxon>Botrytis</taxon>
    </lineage>
</organism>
<gene>
    <name evidence="4" type="ORF">BCIN_11g04990</name>
</gene>
<dbReference type="AlphaFoldDB" id="A0A384JXF4"/>
<proteinExistence type="inferred from homology"/>
<keyword evidence="2" id="KW-0808">Transferase</keyword>
<evidence type="ECO:0000313" key="5">
    <source>
        <dbReference type="Proteomes" id="UP000001798"/>
    </source>
</evidence>
<dbReference type="EMBL" id="CP009815">
    <property type="protein sequence ID" value="ATZ55218.1"/>
    <property type="molecule type" value="Genomic_DNA"/>
</dbReference>
<evidence type="ECO:0000256" key="1">
    <source>
        <dbReference type="ARBA" id="ARBA00009995"/>
    </source>
</evidence>